<name>A0A4R0KT32_9ACTN</name>
<accession>A0A4R0KT32</accession>
<dbReference type="Gene3D" id="3.90.50.10">
    <property type="entry name" value="Photosynthetic Reaction Center, subunit H, domain 2"/>
    <property type="match status" value="1"/>
</dbReference>
<dbReference type="Pfam" id="PF05239">
    <property type="entry name" value="PRC"/>
    <property type="match status" value="1"/>
</dbReference>
<dbReference type="GO" id="GO:0019684">
    <property type="term" value="P:photosynthesis, light reaction"/>
    <property type="evidence" value="ECO:0007669"/>
    <property type="project" value="InterPro"/>
</dbReference>
<dbReference type="InterPro" id="IPR027275">
    <property type="entry name" value="PRC-brl_dom"/>
</dbReference>
<dbReference type="InterPro" id="IPR014747">
    <property type="entry name" value="Bac_photo_RC_H_C"/>
</dbReference>
<dbReference type="GO" id="GO:0030077">
    <property type="term" value="C:plasma membrane light-harvesting complex"/>
    <property type="evidence" value="ECO:0007669"/>
    <property type="project" value="InterPro"/>
</dbReference>
<evidence type="ECO:0000313" key="2">
    <source>
        <dbReference type="EMBL" id="TCC64071.1"/>
    </source>
</evidence>
<dbReference type="OrthoDB" id="4738165at2"/>
<organism evidence="2 3">
    <name type="scientific">Kribbella pittospori</name>
    <dbReference type="NCBI Taxonomy" id="722689"/>
    <lineage>
        <taxon>Bacteria</taxon>
        <taxon>Bacillati</taxon>
        <taxon>Actinomycetota</taxon>
        <taxon>Actinomycetes</taxon>
        <taxon>Propionibacteriales</taxon>
        <taxon>Kribbellaceae</taxon>
        <taxon>Kribbella</taxon>
    </lineage>
</organism>
<dbReference type="Proteomes" id="UP000291144">
    <property type="component" value="Unassembled WGS sequence"/>
</dbReference>
<feature type="domain" description="PRC-barrel" evidence="1">
    <location>
        <begin position="36"/>
        <end position="103"/>
    </location>
</feature>
<evidence type="ECO:0000313" key="3">
    <source>
        <dbReference type="Proteomes" id="UP000291144"/>
    </source>
</evidence>
<dbReference type="AlphaFoldDB" id="A0A4R0KT32"/>
<comment type="caution">
    <text evidence="2">The sequence shown here is derived from an EMBL/GenBank/DDBJ whole genome shotgun (WGS) entry which is preliminary data.</text>
</comment>
<gene>
    <name evidence="2" type="ORF">E0H73_06495</name>
</gene>
<sequence length="151" mass="17095">MALSARSGVKEKPMNDSPRMLVRLHDVDLTLADPAQDFHGRKVVDRNGEEVGDVVGLIIDEDLRRVRLLEIQSGGASDDLRSTQVLPIDVIIAVDDRSVRISPDRLKVASGPIYYRDVLPERPYYASIYSYYDCPPFWWPGYTYPELVAET</sequence>
<dbReference type="EMBL" id="SJKB01000002">
    <property type="protein sequence ID" value="TCC64071.1"/>
    <property type="molecule type" value="Genomic_DNA"/>
</dbReference>
<dbReference type="SUPFAM" id="SSF50346">
    <property type="entry name" value="PRC-barrel domain"/>
    <property type="match status" value="1"/>
</dbReference>
<proteinExistence type="predicted"/>
<protein>
    <submittedName>
        <fullName evidence="2">PRC-barrel domain containing protein</fullName>
    </submittedName>
</protein>
<dbReference type="InterPro" id="IPR011033">
    <property type="entry name" value="PRC_barrel-like_sf"/>
</dbReference>
<evidence type="ECO:0000259" key="1">
    <source>
        <dbReference type="Pfam" id="PF05239"/>
    </source>
</evidence>
<reference evidence="2 3" key="1">
    <citation type="submission" date="2019-02" db="EMBL/GenBank/DDBJ databases">
        <title>Kribbella capetownensis sp. nov. and Kribbella speibonae sp. nov., isolated from soil.</title>
        <authorList>
            <person name="Curtis S.M."/>
            <person name="Norton I."/>
            <person name="Everest G.J."/>
            <person name="Meyers P.R."/>
        </authorList>
    </citation>
    <scope>NUCLEOTIDE SEQUENCE [LARGE SCALE GENOMIC DNA]</scope>
    <source>
        <strain evidence="2 3">NRRL B-24813</strain>
    </source>
</reference>
<keyword evidence="3" id="KW-1185">Reference proteome</keyword>